<evidence type="ECO:0000313" key="2">
    <source>
        <dbReference type="EMBL" id="SVE08855.1"/>
    </source>
</evidence>
<reference evidence="2" key="1">
    <citation type="submission" date="2018-05" db="EMBL/GenBank/DDBJ databases">
        <authorList>
            <person name="Lanie J.A."/>
            <person name="Ng W.-L."/>
            <person name="Kazmierczak K.M."/>
            <person name="Andrzejewski T.M."/>
            <person name="Davidsen T.M."/>
            <person name="Wayne K.J."/>
            <person name="Tettelin H."/>
            <person name="Glass J.I."/>
            <person name="Rusch D."/>
            <person name="Podicherti R."/>
            <person name="Tsui H.-C.T."/>
            <person name="Winkler M.E."/>
        </authorList>
    </citation>
    <scope>NUCLEOTIDE SEQUENCE</scope>
</reference>
<proteinExistence type="predicted"/>
<sequence length="83" mass="9607">MAHTPQEQERLKQIINEGIQVTQEISYLQEGLRDTVKAVAEELDIKPSVLNKAIRVAYKGELQRHRNEFSELEEILETVGRTF</sequence>
<keyword evidence="1" id="KW-0175">Coiled coil</keyword>
<gene>
    <name evidence="2" type="ORF">METZ01_LOCUS461709</name>
</gene>
<feature type="coiled-coil region" evidence="1">
    <location>
        <begin position="55"/>
        <end position="82"/>
    </location>
</feature>
<dbReference type="EMBL" id="UINC01193302">
    <property type="protein sequence ID" value="SVE08855.1"/>
    <property type="molecule type" value="Genomic_DNA"/>
</dbReference>
<accession>A0A383ANS1</accession>
<dbReference type="AlphaFoldDB" id="A0A383ANS1"/>
<protein>
    <submittedName>
        <fullName evidence="2">Uncharacterized protein</fullName>
    </submittedName>
</protein>
<organism evidence="2">
    <name type="scientific">marine metagenome</name>
    <dbReference type="NCBI Taxonomy" id="408172"/>
    <lineage>
        <taxon>unclassified sequences</taxon>
        <taxon>metagenomes</taxon>
        <taxon>ecological metagenomes</taxon>
    </lineage>
</organism>
<evidence type="ECO:0000256" key="1">
    <source>
        <dbReference type="SAM" id="Coils"/>
    </source>
</evidence>
<name>A0A383ANS1_9ZZZZ</name>